<reference evidence="3" key="2">
    <citation type="submission" date="2025-09" db="UniProtKB">
        <authorList>
            <consortium name="Ensembl"/>
        </authorList>
    </citation>
    <scope>IDENTIFICATION</scope>
</reference>
<dbReference type="GO" id="GO:0005634">
    <property type="term" value="C:nucleus"/>
    <property type="evidence" value="ECO:0007669"/>
    <property type="project" value="TreeGrafter"/>
</dbReference>
<evidence type="ECO:0000256" key="1">
    <source>
        <dbReference type="SAM" id="MobiDB-lite"/>
    </source>
</evidence>
<dbReference type="Proteomes" id="UP000694523">
    <property type="component" value="Unplaced"/>
</dbReference>
<keyword evidence="4" id="KW-1185">Reference proteome</keyword>
<evidence type="ECO:0000313" key="4">
    <source>
        <dbReference type="Proteomes" id="UP000694523"/>
    </source>
</evidence>
<evidence type="ECO:0000313" key="3">
    <source>
        <dbReference type="Ensembl" id="ENSNMLP00000008483.1"/>
    </source>
</evidence>
<feature type="compositionally biased region" description="Low complexity" evidence="1">
    <location>
        <begin position="772"/>
        <end position="785"/>
    </location>
</feature>
<feature type="region of interest" description="Disordered" evidence="1">
    <location>
        <begin position="461"/>
        <end position="511"/>
    </location>
</feature>
<feature type="region of interest" description="Disordered" evidence="1">
    <location>
        <begin position="395"/>
        <end position="437"/>
    </location>
</feature>
<feature type="compositionally biased region" description="Low complexity" evidence="1">
    <location>
        <begin position="934"/>
        <end position="953"/>
    </location>
</feature>
<feature type="compositionally biased region" description="Basic and acidic residues" evidence="1">
    <location>
        <begin position="894"/>
        <end position="916"/>
    </location>
</feature>
<feature type="compositionally biased region" description="Polar residues" evidence="1">
    <location>
        <begin position="408"/>
        <end position="437"/>
    </location>
</feature>
<feature type="compositionally biased region" description="Polar residues" evidence="1">
    <location>
        <begin position="717"/>
        <end position="738"/>
    </location>
</feature>
<feature type="compositionally biased region" description="Polar residues" evidence="1">
    <location>
        <begin position="973"/>
        <end position="988"/>
    </location>
</feature>
<dbReference type="Ensembl" id="ENSNMLT00000009636.1">
    <property type="protein sequence ID" value="ENSNMLP00000008483.1"/>
    <property type="gene ID" value="ENSNMLG00000005994.1"/>
</dbReference>
<feature type="region of interest" description="Disordered" evidence="1">
    <location>
        <begin position="235"/>
        <end position="263"/>
    </location>
</feature>
<dbReference type="GO" id="GO:0003712">
    <property type="term" value="F:transcription coregulator activity"/>
    <property type="evidence" value="ECO:0007669"/>
    <property type="project" value="TreeGrafter"/>
</dbReference>
<feature type="compositionally biased region" description="Polar residues" evidence="1">
    <location>
        <begin position="834"/>
        <end position="844"/>
    </location>
</feature>
<feature type="compositionally biased region" description="Low complexity" evidence="1">
    <location>
        <begin position="880"/>
        <end position="892"/>
    </location>
</feature>
<proteinExistence type="predicted"/>
<sequence>MFSFCPSVRSRVGLANVARQRALASSPSGVVCATVSETISIVSPAQTSHCVLTHSTPVSFSVPRTLTPSSAPYPQSQDGGRLLNTPRESPVQVTEHRLNPAPMSPGRRKWKRSGASGGASSSSRPVAAEEEPEEIADENFPQLVIQNARDKILGDRSLQEKLAENINKILASEPTPQSSRACTNILEPDQSIDEILGLQEEIHMSDDAIHDILEHTESDPAFQALFDLFEYNKTRTADGEPADGDAGRIPEESELPGPAPSPLVKPCQNVESGIVQKEASEPASVKTNITERKTRKSAQVLKKTIITSNRSSRLDNCSATLMVAQEPCRGTSKSNERSPHADAVPMDIDEPQATAAPANISTANVCPTSVASSSIASSLETLSSMVSETTALNGQHENKGAQGCPVQGVSSTAKDPLSALQTVPSSSPSGQVSNCGQGTHLGSSYLASSEMSKTYSTVGKVTNSMSPSSNCVAPATSASPASSATAPSSSVLSSTPPTEPSASNKTGDDSNNIMSLSIIISDNQEGESGADTALNQAISSISGDKVPTIYLSSPAKPPAVPGTPRTNLDEAAQAVSCLQRSETVMASPLTGTSQPQQSYFIQLPFDGAAATAASYILLPPTTDAQNRQAIVPAPVTKGQAIAPNQFGVSPQRQGFTAGSTLILPSPMKPMVLPLSVMGPNTLGNVQMVSNQLVALPNAPVVQQPETVKPPPAGAVKPSTTSGPETNVSNKTLPSSSAQGLGAQNALASPISGHRRILRFDSSGESQTSKVNTSPSAPTSQPSPRTKPAILIANKPKRRIQTIRCSDTVKSTASPPKQKEAVKKGSRKQEHNVSSKEPSTSSSIMDISKPAKPRKRSKSTDGKQNHDTDEDGSSRAKDSPLSRSLSSDSSQKSVSRKEKEATEKGKSREGRAEKRTQETTSVTANKENELKGQEQQQATSSAAPAHATAQPSKAPSKTSALAKQAAEMLHDIQALNSPSTPRDVSSQEESGSDCPRTPARVRKGRDAEGTPRLLVLPGSSDIPTCSPASEAGSESSISMAAHTLMILSRATLARTGTPLKNSLRQEGAGERSPTTAKNAKKRKQSTPTSSPPAKKESKRTPSKKKERKKLTDCFPQDLDVDKFLSSLHYDE</sequence>
<name>A0A8C6SLF9_9GOBI</name>
<reference evidence="3" key="1">
    <citation type="submission" date="2025-08" db="UniProtKB">
        <authorList>
            <consortium name="Ensembl"/>
        </authorList>
    </citation>
    <scope>IDENTIFICATION</scope>
</reference>
<feature type="compositionally biased region" description="Polar residues" evidence="1">
    <location>
        <begin position="461"/>
        <end position="471"/>
    </location>
</feature>
<feature type="region of interest" description="Disordered" evidence="1">
    <location>
        <begin position="761"/>
        <end position="1035"/>
    </location>
</feature>
<organism evidence="3 4">
    <name type="scientific">Neogobius melanostomus</name>
    <name type="common">round goby</name>
    <dbReference type="NCBI Taxonomy" id="47308"/>
    <lineage>
        <taxon>Eukaryota</taxon>
        <taxon>Metazoa</taxon>
        <taxon>Chordata</taxon>
        <taxon>Craniata</taxon>
        <taxon>Vertebrata</taxon>
        <taxon>Euteleostomi</taxon>
        <taxon>Actinopterygii</taxon>
        <taxon>Neopterygii</taxon>
        <taxon>Teleostei</taxon>
        <taxon>Neoteleostei</taxon>
        <taxon>Acanthomorphata</taxon>
        <taxon>Gobiaria</taxon>
        <taxon>Gobiiformes</taxon>
        <taxon>Gobioidei</taxon>
        <taxon>Gobiidae</taxon>
        <taxon>Benthophilinae</taxon>
        <taxon>Neogobiini</taxon>
        <taxon>Neogobius</taxon>
    </lineage>
</organism>
<dbReference type="PANTHER" id="PTHR15087:SF14">
    <property type="entry name" value="PROTEIN NPAT"/>
    <property type="match status" value="1"/>
</dbReference>
<feature type="region of interest" description="Disordered" evidence="1">
    <location>
        <begin position="703"/>
        <end position="741"/>
    </location>
</feature>
<feature type="region of interest" description="Disordered" evidence="1">
    <location>
        <begin position="63"/>
        <end position="135"/>
    </location>
</feature>
<dbReference type="AlphaFoldDB" id="A0A8C6SLF9"/>
<feature type="compositionally biased region" description="Basic and acidic residues" evidence="1">
    <location>
        <begin position="816"/>
        <end position="833"/>
    </location>
</feature>
<dbReference type="InterPro" id="IPR052850">
    <property type="entry name" value="NPAT_LisH"/>
</dbReference>
<feature type="compositionally biased region" description="Polar residues" evidence="1">
    <location>
        <begin position="1020"/>
        <end position="1035"/>
    </location>
</feature>
<evidence type="ECO:0000259" key="2">
    <source>
        <dbReference type="Pfam" id="PF15712"/>
    </source>
</evidence>
<feature type="compositionally biased region" description="Polar residues" evidence="1">
    <location>
        <begin position="762"/>
        <end position="771"/>
    </location>
</feature>
<protein>
    <submittedName>
        <fullName evidence="3">Nuclear protein, ataxia-telangiectasia locus</fullName>
    </submittedName>
</protein>
<feature type="compositionally biased region" description="Basic and acidic residues" evidence="1">
    <location>
        <begin position="857"/>
        <end position="879"/>
    </location>
</feature>
<feature type="compositionally biased region" description="Low complexity" evidence="1">
    <location>
        <begin position="473"/>
        <end position="496"/>
    </location>
</feature>
<dbReference type="Pfam" id="PF15712">
    <property type="entry name" value="NPAT_C"/>
    <property type="match status" value="1"/>
</dbReference>
<dbReference type="InterPro" id="IPR031442">
    <property type="entry name" value="NPAT_C"/>
</dbReference>
<feature type="compositionally biased region" description="Polar residues" evidence="1">
    <location>
        <begin position="802"/>
        <end position="814"/>
    </location>
</feature>
<feature type="domain" description="Protein NPAT C-terminal" evidence="2">
    <location>
        <begin position="631"/>
        <end position="1130"/>
    </location>
</feature>
<accession>A0A8C6SLF9</accession>
<feature type="region of interest" description="Disordered" evidence="1">
    <location>
        <begin position="1053"/>
        <end position="1111"/>
    </location>
</feature>
<feature type="compositionally biased region" description="Polar residues" evidence="1">
    <location>
        <begin position="63"/>
        <end position="78"/>
    </location>
</feature>
<dbReference type="PANTHER" id="PTHR15087">
    <property type="entry name" value="PROTEIN NPAT"/>
    <property type="match status" value="1"/>
</dbReference>